<reference evidence="7" key="2">
    <citation type="journal article" date="2021" name="PeerJ">
        <title>Extensive microbial diversity within the chicken gut microbiome revealed by metagenomics and culture.</title>
        <authorList>
            <person name="Gilroy R."/>
            <person name="Ravi A."/>
            <person name="Getino M."/>
            <person name="Pursley I."/>
            <person name="Horton D.L."/>
            <person name="Alikhan N.F."/>
            <person name="Baker D."/>
            <person name="Gharbi K."/>
            <person name="Hall N."/>
            <person name="Watson M."/>
            <person name="Adriaenssens E.M."/>
            <person name="Foster-Nyarko E."/>
            <person name="Jarju S."/>
            <person name="Secka A."/>
            <person name="Antonio M."/>
            <person name="Oren A."/>
            <person name="Chaudhuri R.R."/>
            <person name="La Ragione R."/>
            <person name="Hildebrand F."/>
            <person name="Pallen M.J."/>
        </authorList>
    </citation>
    <scope>NUCLEOTIDE SEQUENCE</scope>
    <source>
        <strain evidence="7">ChiSjej5B23-6657</strain>
    </source>
</reference>
<dbReference type="PANTHER" id="PTHR43673:SF2">
    <property type="entry name" value="NITROREDUCTASE"/>
    <property type="match status" value="1"/>
</dbReference>
<evidence type="ECO:0000256" key="4">
    <source>
        <dbReference type="ARBA" id="ARBA00022643"/>
    </source>
</evidence>
<feature type="domain" description="Putative nitroreductase TM1586" evidence="6">
    <location>
        <begin position="2"/>
        <end position="209"/>
    </location>
</feature>
<dbReference type="PANTHER" id="PTHR43673">
    <property type="entry name" value="NAD(P)H NITROREDUCTASE YDGI-RELATED"/>
    <property type="match status" value="1"/>
</dbReference>
<accession>A0A9D1EB39</accession>
<proteinExistence type="inferred from homology"/>
<dbReference type="AlphaFoldDB" id="A0A9D1EB39"/>
<sequence length="216" mass="24322">MDILEIMRARHSVRQYTAEKIEPQKREALEELARECNEASGLNIQLFFEEPKCFAGRMAHYGSFLGVENYIALVGKKSPDLEEKVGYYGEKLVLKAQELGLSTCWVALTHGKSQAQIEKGEKLACVIAVGYGKNQGKPHKDKPLEKLCNCSGKMPDWFARGMEAVLLAPTAMNQQKFYFTLEGDRVRARAARGFLTKMDLGIVKYHFEAVTGRKVE</sequence>
<organism evidence="7 8">
    <name type="scientific">Candidatus Pullilachnospira gallistercoris</name>
    <dbReference type="NCBI Taxonomy" id="2840911"/>
    <lineage>
        <taxon>Bacteria</taxon>
        <taxon>Bacillati</taxon>
        <taxon>Bacillota</taxon>
        <taxon>Clostridia</taxon>
        <taxon>Lachnospirales</taxon>
        <taxon>Lachnospiraceae</taxon>
        <taxon>Lachnospiraceae incertae sedis</taxon>
        <taxon>Candidatus Pullilachnospira</taxon>
    </lineage>
</organism>
<keyword evidence="4" id="KW-0288">FMN</keyword>
<evidence type="ECO:0000256" key="5">
    <source>
        <dbReference type="ARBA" id="ARBA00023002"/>
    </source>
</evidence>
<dbReference type="Pfam" id="PF14512">
    <property type="entry name" value="TM1586_NiRdase"/>
    <property type="match status" value="1"/>
</dbReference>
<dbReference type="InterPro" id="IPR000415">
    <property type="entry name" value="Nitroreductase-like"/>
</dbReference>
<reference evidence="7" key="1">
    <citation type="submission" date="2020-10" db="EMBL/GenBank/DDBJ databases">
        <authorList>
            <person name="Gilroy R."/>
        </authorList>
    </citation>
    <scope>NUCLEOTIDE SEQUENCE</scope>
    <source>
        <strain evidence="7">ChiSjej5B23-6657</strain>
    </source>
</reference>
<evidence type="ECO:0000256" key="1">
    <source>
        <dbReference type="ARBA" id="ARBA00001917"/>
    </source>
</evidence>
<evidence type="ECO:0000256" key="3">
    <source>
        <dbReference type="ARBA" id="ARBA00022630"/>
    </source>
</evidence>
<gene>
    <name evidence="7" type="ORF">IAA55_10505</name>
</gene>
<evidence type="ECO:0000259" key="6">
    <source>
        <dbReference type="Pfam" id="PF14512"/>
    </source>
</evidence>
<name>A0A9D1EB39_9FIRM</name>
<comment type="similarity">
    <text evidence="2">Belongs to the nitroreductase family.</text>
</comment>
<dbReference type="Gene3D" id="3.40.109.10">
    <property type="entry name" value="NADH Oxidase"/>
    <property type="match status" value="1"/>
</dbReference>
<evidence type="ECO:0000313" key="7">
    <source>
        <dbReference type="EMBL" id="HIR71692.1"/>
    </source>
</evidence>
<keyword evidence="3" id="KW-0285">Flavoprotein</keyword>
<dbReference type="Gene3D" id="3.40.109.30">
    <property type="entry name" value="putative nitroreductase (tm1586), domain 2"/>
    <property type="match status" value="1"/>
</dbReference>
<dbReference type="SUPFAM" id="SSF55469">
    <property type="entry name" value="FMN-dependent nitroreductase-like"/>
    <property type="match status" value="1"/>
</dbReference>
<keyword evidence="5" id="KW-0560">Oxidoreductase</keyword>
<evidence type="ECO:0000313" key="8">
    <source>
        <dbReference type="Proteomes" id="UP000823912"/>
    </source>
</evidence>
<comment type="cofactor">
    <cofactor evidence="1">
        <name>FMN</name>
        <dbReference type="ChEBI" id="CHEBI:58210"/>
    </cofactor>
</comment>
<dbReference type="CDD" id="cd02062">
    <property type="entry name" value="Nitro_FMN_reductase"/>
    <property type="match status" value="1"/>
</dbReference>
<protein>
    <submittedName>
        <fullName evidence="7">Nitroreductase</fullName>
    </submittedName>
</protein>
<comment type="caution">
    <text evidence="7">The sequence shown here is derived from an EMBL/GenBank/DDBJ whole genome shotgun (WGS) entry which is preliminary data.</text>
</comment>
<dbReference type="InterPro" id="IPR029478">
    <property type="entry name" value="TM1586_NiRdase"/>
</dbReference>
<dbReference type="Proteomes" id="UP000823912">
    <property type="component" value="Unassembled WGS sequence"/>
</dbReference>
<dbReference type="EMBL" id="DVHM01000181">
    <property type="protein sequence ID" value="HIR71692.1"/>
    <property type="molecule type" value="Genomic_DNA"/>
</dbReference>
<dbReference type="GO" id="GO:0016491">
    <property type="term" value="F:oxidoreductase activity"/>
    <property type="evidence" value="ECO:0007669"/>
    <property type="project" value="UniProtKB-KW"/>
</dbReference>
<evidence type="ECO:0000256" key="2">
    <source>
        <dbReference type="ARBA" id="ARBA00007118"/>
    </source>
</evidence>